<dbReference type="PANTHER" id="PTHR22984:SF11">
    <property type="entry name" value="AURORA KINASE-RELATED"/>
    <property type="match status" value="1"/>
</dbReference>
<evidence type="ECO:0000256" key="9">
    <source>
        <dbReference type="ARBA" id="ARBA00048679"/>
    </source>
</evidence>
<accession>A0ABR3L541</accession>
<keyword evidence="6" id="KW-0418">Kinase</keyword>
<dbReference type="Gene3D" id="1.10.510.10">
    <property type="entry name" value="Transferase(Phosphotransferase) domain 1"/>
    <property type="match status" value="1"/>
</dbReference>
<dbReference type="SUPFAM" id="SSF56112">
    <property type="entry name" value="Protein kinase-like (PK-like)"/>
    <property type="match status" value="1"/>
</dbReference>
<evidence type="ECO:0000256" key="2">
    <source>
        <dbReference type="ARBA" id="ARBA00012513"/>
    </source>
</evidence>
<comment type="similarity">
    <text evidence="1">Belongs to the protein kinase superfamily. CAMK Ser/Thr protein kinase family. PIM subfamily.</text>
</comment>
<evidence type="ECO:0000313" key="12">
    <source>
        <dbReference type="Proteomes" id="UP001558613"/>
    </source>
</evidence>
<dbReference type="InterPro" id="IPR000719">
    <property type="entry name" value="Prot_kinase_dom"/>
</dbReference>
<keyword evidence="12" id="KW-1185">Reference proteome</keyword>
<organism evidence="11 12">
    <name type="scientific">Cirrhinus molitorella</name>
    <name type="common">mud carp</name>
    <dbReference type="NCBI Taxonomy" id="172907"/>
    <lineage>
        <taxon>Eukaryota</taxon>
        <taxon>Metazoa</taxon>
        <taxon>Chordata</taxon>
        <taxon>Craniata</taxon>
        <taxon>Vertebrata</taxon>
        <taxon>Euteleostomi</taxon>
        <taxon>Actinopterygii</taxon>
        <taxon>Neopterygii</taxon>
        <taxon>Teleostei</taxon>
        <taxon>Ostariophysi</taxon>
        <taxon>Cypriniformes</taxon>
        <taxon>Cyprinidae</taxon>
        <taxon>Labeoninae</taxon>
        <taxon>Labeonini</taxon>
        <taxon>Cirrhinus</taxon>
    </lineage>
</organism>
<keyword evidence="5" id="KW-0547">Nucleotide-binding</keyword>
<dbReference type="PROSITE" id="PS50011">
    <property type="entry name" value="PROTEIN_KINASE_DOM"/>
    <property type="match status" value="1"/>
</dbReference>
<evidence type="ECO:0000256" key="5">
    <source>
        <dbReference type="ARBA" id="ARBA00022741"/>
    </source>
</evidence>
<reference evidence="11 12" key="1">
    <citation type="submission" date="2023-09" db="EMBL/GenBank/DDBJ databases">
        <authorList>
            <person name="Wang M."/>
        </authorList>
    </citation>
    <scope>NUCLEOTIDE SEQUENCE [LARGE SCALE GENOMIC DNA]</scope>
    <source>
        <strain evidence="11">GT-2023</strain>
        <tissue evidence="11">Liver</tissue>
    </source>
</reference>
<sequence length="146" mass="16375">MSRVQADPPCENIIKFYGYGVSPQRITLVMEFPQPCLPLSKFLRQNTGHLTEELARNILHQIIISLQHCNRCSVHHSNTHLSNMLINTETLQQKLTDFSRAADINAMETDGPGVSLAAAIRSARRALHRAPNSFRTAIGRSSRVEK</sequence>
<evidence type="ECO:0000256" key="6">
    <source>
        <dbReference type="ARBA" id="ARBA00022777"/>
    </source>
</evidence>
<evidence type="ECO:0000256" key="4">
    <source>
        <dbReference type="ARBA" id="ARBA00022679"/>
    </source>
</evidence>
<evidence type="ECO:0000256" key="7">
    <source>
        <dbReference type="ARBA" id="ARBA00022840"/>
    </source>
</evidence>
<feature type="domain" description="Protein kinase" evidence="10">
    <location>
        <begin position="1"/>
        <end position="146"/>
    </location>
</feature>
<name>A0ABR3L541_9TELE</name>
<comment type="caution">
    <text evidence="11">The sequence shown here is derived from an EMBL/GenBank/DDBJ whole genome shotgun (WGS) entry which is preliminary data.</text>
</comment>
<evidence type="ECO:0000256" key="1">
    <source>
        <dbReference type="ARBA" id="ARBA00005505"/>
    </source>
</evidence>
<proteinExistence type="inferred from homology"/>
<dbReference type="EC" id="2.7.11.1" evidence="2"/>
<protein>
    <recommendedName>
        <fullName evidence="2">non-specific serine/threonine protein kinase</fullName>
        <ecNumber evidence="2">2.7.11.1</ecNumber>
    </recommendedName>
</protein>
<keyword evidence="3" id="KW-0723">Serine/threonine-protein kinase</keyword>
<dbReference type="InterPro" id="IPR011009">
    <property type="entry name" value="Kinase-like_dom_sf"/>
</dbReference>
<dbReference type="Pfam" id="PF00069">
    <property type="entry name" value="Pkinase"/>
    <property type="match status" value="1"/>
</dbReference>
<evidence type="ECO:0000259" key="10">
    <source>
        <dbReference type="PROSITE" id="PS50011"/>
    </source>
</evidence>
<evidence type="ECO:0000256" key="3">
    <source>
        <dbReference type="ARBA" id="ARBA00022527"/>
    </source>
</evidence>
<dbReference type="Proteomes" id="UP001558613">
    <property type="component" value="Unassembled WGS sequence"/>
</dbReference>
<dbReference type="InterPro" id="IPR051138">
    <property type="entry name" value="PIM_Ser/Thr_kinase"/>
</dbReference>
<dbReference type="PANTHER" id="PTHR22984">
    <property type="entry name" value="SERINE/THREONINE-PROTEIN KINASE PIM"/>
    <property type="match status" value="1"/>
</dbReference>
<dbReference type="EMBL" id="JAYMGO010000025">
    <property type="protein sequence ID" value="KAL1248029.1"/>
    <property type="molecule type" value="Genomic_DNA"/>
</dbReference>
<evidence type="ECO:0000313" key="11">
    <source>
        <dbReference type="EMBL" id="KAL1248029.1"/>
    </source>
</evidence>
<keyword evidence="4" id="KW-0808">Transferase</keyword>
<gene>
    <name evidence="11" type="ORF">QQF64_023405</name>
</gene>
<comment type="catalytic activity">
    <reaction evidence="9">
        <text>L-seryl-[protein] + ATP = O-phospho-L-seryl-[protein] + ADP + H(+)</text>
        <dbReference type="Rhea" id="RHEA:17989"/>
        <dbReference type="Rhea" id="RHEA-COMP:9863"/>
        <dbReference type="Rhea" id="RHEA-COMP:11604"/>
        <dbReference type="ChEBI" id="CHEBI:15378"/>
        <dbReference type="ChEBI" id="CHEBI:29999"/>
        <dbReference type="ChEBI" id="CHEBI:30616"/>
        <dbReference type="ChEBI" id="CHEBI:83421"/>
        <dbReference type="ChEBI" id="CHEBI:456216"/>
        <dbReference type="EC" id="2.7.11.1"/>
    </reaction>
</comment>
<evidence type="ECO:0000256" key="8">
    <source>
        <dbReference type="ARBA" id="ARBA00047899"/>
    </source>
</evidence>
<keyword evidence="7" id="KW-0067">ATP-binding</keyword>
<comment type="catalytic activity">
    <reaction evidence="8">
        <text>L-threonyl-[protein] + ATP = O-phospho-L-threonyl-[protein] + ADP + H(+)</text>
        <dbReference type="Rhea" id="RHEA:46608"/>
        <dbReference type="Rhea" id="RHEA-COMP:11060"/>
        <dbReference type="Rhea" id="RHEA-COMP:11605"/>
        <dbReference type="ChEBI" id="CHEBI:15378"/>
        <dbReference type="ChEBI" id="CHEBI:30013"/>
        <dbReference type="ChEBI" id="CHEBI:30616"/>
        <dbReference type="ChEBI" id="CHEBI:61977"/>
        <dbReference type="ChEBI" id="CHEBI:456216"/>
        <dbReference type="EC" id="2.7.11.1"/>
    </reaction>
</comment>